<name>A0ABP7CMQ6_9MICO</name>
<keyword evidence="2" id="KW-0472">Membrane</keyword>
<feature type="region of interest" description="Disordered" evidence="1">
    <location>
        <begin position="78"/>
        <end position="231"/>
    </location>
</feature>
<comment type="caution">
    <text evidence="3">The sequence shown here is derived from an EMBL/GenBank/DDBJ whole genome shotgun (WGS) entry which is preliminary data.</text>
</comment>
<feature type="compositionally biased region" description="Basic and acidic residues" evidence="1">
    <location>
        <begin position="220"/>
        <end position="231"/>
    </location>
</feature>
<feature type="transmembrane region" description="Helical" evidence="2">
    <location>
        <begin position="47"/>
        <end position="68"/>
    </location>
</feature>
<proteinExistence type="predicted"/>
<organism evidence="3 4">
    <name type="scientific">Terrabacter ginsenosidimutans</name>
    <dbReference type="NCBI Taxonomy" id="490575"/>
    <lineage>
        <taxon>Bacteria</taxon>
        <taxon>Bacillati</taxon>
        <taxon>Actinomycetota</taxon>
        <taxon>Actinomycetes</taxon>
        <taxon>Micrococcales</taxon>
        <taxon>Intrasporangiaceae</taxon>
        <taxon>Terrabacter</taxon>
    </lineage>
</organism>
<evidence type="ECO:0000313" key="3">
    <source>
        <dbReference type="EMBL" id="GAA3691746.1"/>
    </source>
</evidence>
<dbReference type="Proteomes" id="UP001501468">
    <property type="component" value="Unassembled WGS sequence"/>
</dbReference>
<feature type="compositionally biased region" description="Low complexity" evidence="1">
    <location>
        <begin position="195"/>
        <end position="207"/>
    </location>
</feature>
<keyword evidence="4" id="KW-1185">Reference proteome</keyword>
<evidence type="ECO:0000256" key="1">
    <source>
        <dbReference type="SAM" id="MobiDB-lite"/>
    </source>
</evidence>
<accession>A0ABP7CMQ6</accession>
<feature type="compositionally biased region" description="Basic and acidic residues" evidence="1">
    <location>
        <begin position="78"/>
        <end position="145"/>
    </location>
</feature>
<dbReference type="EMBL" id="BAABDC010000001">
    <property type="protein sequence ID" value="GAA3691746.1"/>
    <property type="molecule type" value="Genomic_DNA"/>
</dbReference>
<reference evidence="4" key="1">
    <citation type="journal article" date="2019" name="Int. J. Syst. Evol. Microbiol.">
        <title>The Global Catalogue of Microorganisms (GCM) 10K type strain sequencing project: providing services to taxonomists for standard genome sequencing and annotation.</title>
        <authorList>
            <consortium name="The Broad Institute Genomics Platform"/>
            <consortium name="The Broad Institute Genome Sequencing Center for Infectious Disease"/>
            <person name="Wu L."/>
            <person name="Ma J."/>
        </authorList>
    </citation>
    <scope>NUCLEOTIDE SEQUENCE [LARGE SCALE GENOMIC DNA]</scope>
    <source>
        <strain evidence="4">JCM 17125</strain>
    </source>
</reference>
<protein>
    <submittedName>
        <fullName evidence="3">Uncharacterized protein</fullName>
    </submittedName>
</protein>
<evidence type="ECO:0000313" key="4">
    <source>
        <dbReference type="Proteomes" id="UP001501468"/>
    </source>
</evidence>
<evidence type="ECO:0000256" key="2">
    <source>
        <dbReference type="SAM" id="Phobius"/>
    </source>
</evidence>
<keyword evidence="2" id="KW-1133">Transmembrane helix</keyword>
<feature type="compositionally biased region" description="Basic and acidic residues" evidence="1">
    <location>
        <begin position="179"/>
        <end position="194"/>
    </location>
</feature>
<keyword evidence="2" id="KW-0812">Transmembrane</keyword>
<gene>
    <name evidence="3" type="ORF">GCM10022399_04700</name>
</gene>
<dbReference type="RefSeq" id="WP_344940967.1">
    <property type="nucleotide sequence ID" value="NZ_BAABDC010000001.1"/>
</dbReference>
<sequence length="231" mass="25091">MALLGVILMLIGAGAGVVTYLATHAAAGTVAVSAFGFTRNATPFELVLYGAVAVLLFALGWALLSAAARRRARLRREEKESARLTEAEENAEAARRDHEHRLEEAGLRDEDLRRRESELAARHEGLDTREAELSRREAEWREREGPSVADVVTGRAEGNVHEGTASWSDEPRSAGSVERPAETRTGRRADHVDQTDQTGQTGQTGQTEAVDPADTSNRTSTEEHAQRDGAV</sequence>